<organism evidence="2 3">
    <name type="scientific">Penicillium oxalicum (strain 114-2 / CGMCC 5302)</name>
    <name type="common">Penicillium decumbens</name>
    <dbReference type="NCBI Taxonomy" id="933388"/>
    <lineage>
        <taxon>Eukaryota</taxon>
        <taxon>Fungi</taxon>
        <taxon>Dikarya</taxon>
        <taxon>Ascomycota</taxon>
        <taxon>Pezizomycotina</taxon>
        <taxon>Eurotiomycetes</taxon>
        <taxon>Eurotiomycetidae</taxon>
        <taxon>Eurotiales</taxon>
        <taxon>Aspergillaceae</taxon>
        <taxon>Penicillium</taxon>
    </lineage>
</organism>
<feature type="region of interest" description="Disordered" evidence="1">
    <location>
        <begin position="64"/>
        <end position="94"/>
    </location>
</feature>
<dbReference type="HOGENOM" id="CLU_1644292_0_0_1"/>
<dbReference type="Proteomes" id="UP000019376">
    <property type="component" value="Unassembled WGS sequence"/>
</dbReference>
<name>S7ZU54_PENO1</name>
<evidence type="ECO:0000313" key="2">
    <source>
        <dbReference type="EMBL" id="EPS33939.1"/>
    </source>
</evidence>
<evidence type="ECO:0000313" key="3">
    <source>
        <dbReference type="Proteomes" id="UP000019376"/>
    </source>
</evidence>
<feature type="compositionally biased region" description="Basic and acidic residues" evidence="1">
    <location>
        <begin position="144"/>
        <end position="161"/>
    </location>
</feature>
<dbReference type="AlphaFoldDB" id="S7ZU54"/>
<evidence type="ECO:0000256" key="1">
    <source>
        <dbReference type="SAM" id="MobiDB-lite"/>
    </source>
</evidence>
<sequence>MEAPVDLIGRNRERIEDCRRGLEVLTVIQFDLKKTKVLQVLQVLGLNETWEPSILWPTGMYDASHSSTPPKSATRINQRQQAVRRPGNSSPSITMSRIEDLELRRDDSTISIDVVRPGRGLRFEDLELLSGGGGGGGDTNMIRPQERSDLACSARKEKGKG</sequence>
<accession>S7ZU54</accession>
<proteinExistence type="predicted"/>
<gene>
    <name evidence="2" type="ORF">PDE_08901</name>
</gene>
<dbReference type="EMBL" id="KB644415">
    <property type="protein sequence ID" value="EPS33939.1"/>
    <property type="molecule type" value="Genomic_DNA"/>
</dbReference>
<reference evidence="2 3" key="1">
    <citation type="journal article" date="2013" name="PLoS ONE">
        <title>Genomic and secretomic analyses reveal unique features of the lignocellulolytic enzyme system of Penicillium decumbens.</title>
        <authorList>
            <person name="Liu G."/>
            <person name="Zhang L."/>
            <person name="Wei X."/>
            <person name="Zou G."/>
            <person name="Qin Y."/>
            <person name="Ma L."/>
            <person name="Li J."/>
            <person name="Zheng H."/>
            <person name="Wang S."/>
            <person name="Wang C."/>
            <person name="Xun L."/>
            <person name="Zhao G.-P."/>
            <person name="Zhou Z."/>
            <person name="Qu Y."/>
        </authorList>
    </citation>
    <scope>NUCLEOTIDE SEQUENCE [LARGE SCALE GENOMIC DNA]</scope>
    <source>
        <strain evidence="3">114-2 / CGMCC 5302</strain>
    </source>
</reference>
<feature type="region of interest" description="Disordered" evidence="1">
    <location>
        <begin position="132"/>
        <end position="161"/>
    </location>
</feature>
<keyword evidence="3" id="KW-1185">Reference proteome</keyword>
<protein>
    <submittedName>
        <fullName evidence="2">Uncharacterized protein</fullName>
    </submittedName>
</protein>